<dbReference type="KEGG" id="cte:CT1200"/>
<protein>
    <submittedName>
        <fullName evidence="1">Uncharacterized protein</fullName>
    </submittedName>
</protein>
<name>Q8KD54_CHLTE</name>
<dbReference type="AlphaFoldDB" id="Q8KD54"/>
<gene>
    <name evidence="1" type="ordered locus">CT1200</name>
</gene>
<dbReference type="HOGENOM" id="CLU_3249173_0_0_10"/>
<reference evidence="1 2" key="1">
    <citation type="journal article" date="2002" name="Proc. Natl. Acad. Sci. U.S.A.">
        <title>The complete genome sequence of Chlorobium tepidum TLS, a photosynthetic, anaerobic, green-sulfur bacterium.</title>
        <authorList>
            <person name="Eisen J.A."/>
            <person name="Nelson K.E."/>
            <person name="Paulsen I.T."/>
            <person name="Heidelberg J.F."/>
            <person name="Wu M."/>
            <person name="Dodson R.J."/>
            <person name="Deboy R."/>
            <person name="Gwinn M.L."/>
            <person name="Nelson W.C."/>
            <person name="Haft D.H."/>
            <person name="Hickey E.K."/>
            <person name="Peterson J.D."/>
            <person name="Durkin A.S."/>
            <person name="Kolonay J.L."/>
            <person name="Yang F."/>
            <person name="Holt I."/>
            <person name="Umayam L.A."/>
            <person name="Mason T."/>
            <person name="Brenner M."/>
            <person name="Shea T.P."/>
            <person name="Parksey D."/>
            <person name="Nierman W.C."/>
            <person name="Feldblyum T.V."/>
            <person name="Hansen C.L."/>
            <person name="Craven M.B."/>
            <person name="Radune D."/>
            <person name="Vamathevan J."/>
            <person name="Khouri H."/>
            <person name="White O."/>
            <person name="Gruber T.M."/>
            <person name="Ketchum K.A."/>
            <person name="Venter J.C."/>
            <person name="Tettelin H."/>
            <person name="Bryant D.A."/>
            <person name="Fraser C.M."/>
        </authorList>
    </citation>
    <scope>NUCLEOTIDE SEQUENCE [LARGE SCALE GENOMIC DNA]</scope>
    <source>
        <strain evidence="2">ATCC 49652 / DSM 12025 / NBRC 103806 / TLS</strain>
    </source>
</reference>
<sequence length="42" mass="4725">MMNVQKQSYVFVLTRASIVILNVSSCPVFRNIHGLNLPLACF</sequence>
<accession>Q8KD54</accession>
<proteinExistence type="predicted"/>
<keyword evidence="2" id="KW-1185">Reference proteome</keyword>
<dbReference type="EnsemblBacteria" id="AAM72433">
    <property type="protein sequence ID" value="AAM72433"/>
    <property type="gene ID" value="CT1200"/>
</dbReference>
<dbReference type="Proteomes" id="UP000001007">
    <property type="component" value="Chromosome"/>
</dbReference>
<evidence type="ECO:0000313" key="2">
    <source>
        <dbReference type="Proteomes" id="UP000001007"/>
    </source>
</evidence>
<organism evidence="1 2">
    <name type="scientific">Chlorobaculum tepidum (strain ATCC 49652 / DSM 12025 / NBRC 103806 / TLS)</name>
    <name type="common">Chlorobium tepidum</name>
    <dbReference type="NCBI Taxonomy" id="194439"/>
    <lineage>
        <taxon>Bacteria</taxon>
        <taxon>Pseudomonadati</taxon>
        <taxon>Chlorobiota</taxon>
        <taxon>Chlorobiia</taxon>
        <taxon>Chlorobiales</taxon>
        <taxon>Chlorobiaceae</taxon>
        <taxon>Chlorobaculum</taxon>
    </lineage>
</organism>
<dbReference type="EMBL" id="AE006470">
    <property type="protein sequence ID" value="AAM72433.1"/>
    <property type="molecule type" value="Genomic_DNA"/>
</dbReference>
<evidence type="ECO:0000313" key="1">
    <source>
        <dbReference type="EMBL" id="AAM72433.1"/>
    </source>
</evidence>